<evidence type="ECO:0000256" key="4">
    <source>
        <dbReference type="ARBA" id="ARBA00022989"/>
    </source>
</evidence>
<proteinExistence type="predicted"/>
<dbReference type="Proteomes" id="UP000236023">
    <property type="component" value="Unassembled WGS sequence"/>
</dbReference>
<name>A0A2N8STJ1_STUST</name>
<dbReference type="Pfam" id="PF00482">
    <property type="entry name" value="T2SSF"/>
    <property type="match status" value="1"/>
</dbReference>
<reference evidence="8 9" key="1">
    <citation type="submission" date="2018-01" db="EMBL/GenBank/DDBJ databases">
        <title>Denitrification phenotypes of diverse strains of Pseudomonas stutzeri.</title>
        <authorList>
            <person name="Milligan D.A."/>
            <person name="Bergaust L."/>
            <person name="Bakken L.R."/>
            <person name="Frostegard A."/>
        </authorList>
    </citation>
    <scope>NUCLEOTIDE SEQUENCE [LARGE SCALE GENOMIC DNA]</scope>
    <source>
        <strain evidence="8 9">24a75</strain>
    </source>
</reference>
<evidence type="ECO:0000256" key="3">
    <source>
        <dbReference type="ARBA" id="ARBA00022692"/>
    </source>
</evidence>
<gene>
    <name evidence="8" type="ORF">CXK94_19135</name>
</gene>
<feature type="transmembrane region" description="Helical" evidence="6">
    <location>
        <begin position="84"/>
        <end position="108"/>
    </location>
</feature>
<evidence type="ECO:0000313" key="9">
    <source>
        <dbReference type="Proteomes" id="UP000236023"/>
    </source>
</evidence>
<feature type="domain" description="Type II secretion system protein GspF" evidence="7">
    <location>
        <begin position="155"/>
        <end position="280"/>
    </location>
</feature>
<dbReference type="RefSeq" id="WP_102895498.1">
    <property type="nucleotide sequence ID" value="NZ_JAMOHU010000024.1"/>
</dbReference>
<feature type="transmembrane region" description="Helical" evidence="6">
    <location>
        <begin position="266"/>
        <end position="289"/>
    </location>
</feature>
<dbReference type="PANTHER" id="PTHR35007:SF2">
    <property type="entry name" value="PILUS ASSEMBLE PROTEIN"/>
    <property type="match status" value="1"/>
</dbReference>
<evidence type="ECO:0000256" key="5">
    <source>
        <dbReference type="ARBA" id="ARBA00023136"/>
    </source>
</evidence>
<dbReference type="InterPro" id="IPR018076">
    <property type="entry name" value="T2SS_GspF_dom"/>
</dbReference>
<sequence>MNGPTILSVALLLAAAVLLVSNILRQHWHRRQVVERLGVGDVARGARLLHELDSGSLVRRARSLDPEVRQLLDRLGWRQARQRTLFLVIQFGLPLLLAGLAVLTGWLAPGAQQHAWLAPLFALGIGYLVPKRLLARAAAARQACLALEISTAIPLLRILFEVGMTVEQALRVLAAEGQGILPELAAELRQALQRVDAGLELGQELRHVAALVDVDEVTDCFVILEQLIQQGGGAMASLLTMKRLIDDRRMSALQEKVSKLSAKMSVVMITFLFPALLIVLAGPGFIAIIRALGEIG</sequence>
<evidence type="ECO:0000256" key="2">
    <source>
        <dbReference type="ARBA" id="ARBA00022475"/>
    </source>
</evidence>
<dbReference type="EMBL" id="POUT01000014">
    <property type="protein sequence ID" value="PNG05815.1"/>
    <property type="molecule type" value="Genomic_DNA"/>
</dbReference>
<accession>A0A2N8STJ1</accession>
<evidence type="ECO:0000256" key="6">
    <source>
        <dbReference type="SAM" id="Phobius"/>
    </source>
</evidence>
<keyword evidence="2" id="KW-1003">Cell membrane</keyword>
<protein>
    <submittedName>
        <fullName evidence="8">Type II secretion system protein F</fullName>
    </submittedName>
</protein>
<keyword evidence="5 6" id="KW-0472">Membrane</keyword>
<evidence type="ECO:0000259" key="7">
    <source>
        <dbReference type="Pfam" id="PF00482"/>
    </source>
</evidence>
<feature type="transmembrane region" description="Helical" evidence="6">
    <location>
        <begin position="114"/>
        <end position="130"/>
    </location>
</feature>
<feature type="transmembrane region" description="Helical" evidence="6">
    <location>
        <begin position="6"/>
        <end position="24"/>
    </location>
</feature>
<evidence type="ECO:0000313" key="8">
    <source>
        <dbReference type="EMBL" id="PNG05815.1"/>
    </source>
</evidence>
<dbReference type="GO" id="GO:0005886">
    <property type="term" value="C:plasma membrane"/>
    <property type="evidence" value="ECO:0007669"/>
    <property type="project" value="UniProtKB-SubCell"/>
</dbReference>
<keyword evidence="3 6" id="KW-0812">Transmembrane</keyword>
<organism evidence="8 9">
    <name type="scientific">Stutzerimonas stutzeri</name>
    <name type="common">Pseudomonas stutzeri</name>
    <dbReference type="NCBI Taxonomy" id="316"/>
    <lineage>
        <taxon>Bacteria</taxon>
        <taxon>Pseudomonadati</taxon>
        <taxon>Pseudomonadota</taxon>
        <taxon>Gammaproteobacteria</taxon>
        <taxon>Pseudomonadales</taxon>
        <taxon>Pseudomonadaceae</taxon>
        <taxon>Stutzerimonas</taxon>
    </lineage>
</organism>
<dbReference type="AlphaFoldDB" id="A0A2N8STJ1"/>
<keyword evidence="4 6" id="KW-1133">Transmembrane helix</keyword>
<comment type="subcellular location">
    <subcellularLocation>
        <location evidence="1">Cell membrane</location>
        <topology evidence="1">Multi-pass membrane protein</topology>
    </subcellularLocation>
</comment>
<evidence type="ECO:0000256" key="1">
    <source>
        <dbReference type="ARBA" id="ARBA00004651"/>
    </source>
</evidence>
<comment type="caution">
    <text evidence="8">The sequence shown here is derived from an EMBL/GenBank/DDBJ whole genome shotgun (WGS) entry which is preliminary data.</text>
</comment>
<dbReference type="PANTHER" id="PTHR35007">
    <property type="entry name" value="INTEGRAL MEMBRANE PROTEIN-RELATED"/>
    <property type="match status" value="1"/>
</dbReference>